<dbReference type="EMBL" id="JAGKQM010000006">
    <property type="protein sequence ID" value="KAH0921991.1"/>
    <property type="molecule type" value="Genomic_DNA"/>
</dbReference>
<gene>
    <name evidence="2" type="ORF">HID58_022009</name>
</gene>
<name>A0ABQ8CXZ7_BRANA</name>
<comment type="caution">
    <text evidence="2">The sequence shown here is derived from an EMBL/GenBank/DDBJ whole genome shotgun (WGS) entry which is preliminary data.</text>
</comment>
<protein>
    <submittedName>
        <fullName evidence="2">Uncharacterized protein</fullName>
    </submittedName>
</protein>
<proteinExistence type="predicted"/>
<accession>A0ABQ8CXZ7</accession>
<dbReference type="Proteomes" id="UP000824890">
    <property type="component" value="Unassembled WGS sequence"/>
</dbReference>
<sequence>MSAAFHREPQHHLRLDYHRKTIHRFTESHRSSKTPHFLNRDRQPPQCISSRRESIITEISSAID</sequence>
<evidence type="ECO:0000313" key="3">
    <source>
        <dbReference type="Proteomes" id="UP000824890"/>
    </source>
</evidence>
<organism evidence="2 3">
    <name type="scientific">Brassica napus</name>
    <name type="common">Rape</name>
    <dbReference type="NCBI Taxonomy" id="3708"/>
    <lineage>
        <taxon>Eukaryota</taxon>
        <taxon>Viridiplantae</taxon>
        <taxon>Streptophyta</taxon>
        <taxon>Embryophyta</taxon>
        <taxon>Tracheophyta</taxon>
        <taxon>Spermatophyta</taxon>
        <taxon>Magnoliopsida</taxon>
        <taxon>eudicotyledons</taxon>
        <taxon>Gunneridae</taxon>
        <taxon>Pentapetalae</taxon>
        <taxon>rosids</taxon>
        <taxon>malvids</taxon>
        <taxon>Brassicales</taxon>
        <taxon>Brassicaceae</taxon>
        <taxon>Brassiceae</taxon>
        <taxon>Brassica</taxon>
    </lineage>
</organism>
<evidence type="ECO:0000313" key="2">
    <source>
        <dbReference type="EMBL" id="KAH0921991.1"/>
    </source>
</evidence>
<feature type="region of interest" description="Disordered" evidence="1">
    <location>
        <begin position="26"/>
        <end position="45"/>
    </location>
</feature>
<keyword evidence="3" id="KW-1185">Reference proteome</keyword>
<reference evidence="2 3" key="1">
    <citation type="submission" date="2021-05" db="EMBL/GenBank/DDBJ databases">
        <title>Genome Assembly of Synthetic Allotetraploid Brassica napus Reveals Homoeologous Exchanges between Subgenomes.</title>
        <authorList>
            <person name="Davis J.T."/>
        </authorList>
    </citation>
    <scope>NUCLEOTIDE SEQUENCE [LARGE SCALE GENOMIC DNA]</scope>
    <source>
        <strain evidence="3">cv. Da-Ae</strain>
        <tissue evidence="2">Seedling</tissue>
    </source>
</reference>
<evidence type="ECO:0000256" key="1">
    <source>
        <dbReference type="SAM" id="MobiDB-lite"/>
    </source>
</evidence>